<organism evidence="6 7">
    <name type="scientific">Collinsella intestinalis</name>
    <dbReference type="NCBI Taxonomy" id="147207"/>
    <lineage>
        <taxon>Bacteria</taxon>
        <taxon>Bacillati</taxon>
        <taxon>Actinomycetota</taxon>
        <taxon>Coriobacteriia</taxon>
        <taxon>Coriobacteriales</taxon>
        <taxon>Coriobacteriaceae</taxon>
        <taxon>Collinsella</taxon>
    </lineage>
</organism>
<feature type="active site" description="Proton acceptor" evidence="3">
    <location>
        <position position="186"/>
    </location>
</feature>
<dbReference type="RefSeq" id="WP_118102314.1">
    <property type="nucleotide sequence ID" value="NZ_CABJEU010000001.1"/>
</dbReference>
<evidence type="ECO:0000256" key="1">
    <source>
        <dbReference type="ARBA" id="ARBA00022898"/>
    </source>
</evidence>
<dbReference type="GO" id="GO:0008483">
    <property type="term" value="F:transaminase activity"/>
    <property type="evidence" value="ECO:0007669"/>
    <property type="project" value="UniProtKB-KW"/>
</dbReference>
<feature type="modified residue" description="N6-(pyridoxal phosphate)lysine" evidence="4">
    <location>
        <position position="186"/>
    </location>
</feature>
<dbReference type="InParanoid" id="A0A414NEC0"/>
<comment type="caution">
    <text evidence="6">The sequence shown here is derived from an EMBL/GenBank/DDBJ whole genome shotgun (WGS) entry which is preliminary data.</text>
</comment>
<dbReference type="PANTHER" id="PTHR30244">
    <property type="entry name" value="TRANSAMINASE"/>
    <property type="match status" value="1"/>
</dbReference>
<evidence type="ECO:0000256" key="5">
    <source>
        <dbReference type="RuleBase" id="RU004508"/>
    </source>
</evidence>
<keyword evidence="1 4" id="KW-0663">Pyridoxal phosphate</keyword>
<gene>
    <name evidence="6" type="ORF">DW682_00080</name>
</gene>
<dbReference type="FunCoup" id="A0A414NEC0">
    <property type="interactions" value="8"/>
</dbReference>
<dbReference type="GO" id="GO:0000271">
    <property type="term" value="P:polysaccharide biosynthetic process"/>
    <property type="evidence" value="ECO:0007669"/>
    <property type="project" value="TreeGrafter"/>
</dbReference>
<evidence type="ECO:0000256" key="2">
    <source>
        <dbReference type="ARBA" id="ARBA00037999"/>
    </source>
</evidence>
<dbReference type="InterPro" id="IPR015421">
    <property type="entry name" value="PyrdxlP-dep_Trfase_major"/>
</dbReference>
<dbReference type="PIRSF" id="PIRSF000390">
    <property type="entry name" value="PLP_StrS"/>
    <property type="match status" value="1"/>
</dbReference>
<keyword evidence="7" id="KW-1185">Reference proteome</keyword>
<proteinExistence type="inferred from homology"/>
<dbReference type="Pfam" id="PF01041">
    <property type="entry name" value="DegT_DnrJ_EryC1"/>
    <property type="match status" value="1"/>
</dbReference>
<dbReference type="InterPro" id="IPR015424">
    <property type="entry name" value="PyrdxlP-dep_Trfase"/>
</dbReference>
<dbReference type="EMBL" id="QSLJ01000001">
    <property type="protein sequence ID" value="RHF38169.1"/>
    <property type="molecule type" value="Genomic_DNA"/>
</dbReference>
<dbReference type="Gene3D" id="3.40.640.10">
    <property type="entry name" value="Type I PLP-dependent aspartate aminotransferase-like (Major domain)"/>
    <property type="match status" value="1"/>
</dbReference>
<evidence type="ECO:0000256" key="4">
    <source>
        <dbReference type="PIRSR" id="PIRSR000390-2"/>
    </source>
</evidence>
<name>A0A414NEC0_9ACTN</name>
<keyword evidence="6" id="KW-0808">Transferase</keyword>
<keyword evidence="6" id="KW-0032">Aminotransferase</keyword>
<dbReference type="SUPFAM" id="SSF53383">
    <property type="entry name" value="PLP-dependent transferases"/>
    <property type="match status" value="1"/>
</dbReference>
<dbReference type="GO" id="GO:0030170">
    <property type="term" value="F:pyridoxal phosphate binding"/>
    <property type="evidence" value="ECO:0007669"/>
    <property type="project" value="TreeGrafter"/>
</dbReference>
<dbReference type="Proteomes" id="UP000283983">
    <property type="component" value="Unassembled WGS sequence"/>
</dbReference>
<dbReference type="AlphaFoldDB" id="A0A414NEC0"/>
<dbReference type="CDD" id="cd00616">
    <property type="entry name" value="AHBA_syn"/>
    <property type="match status" value="1"/>
</dbReference>
<evidence type="ECO:0000256" key="3">
    <source>
        <dbReference type="PIRSR" id="PIRSR000390-1"/>
    </source>
</evidence>
<evidence type="ECO:0000313" key="7">
    <source>
        <dbReference type="Proteomes" id="UP000283983"/>
    </source>
</evidence>
<reference evidence="6 7" key="1">
    <citation type="submission" date="2018-08" db="EMBL/GenBank/DDBJ databases">
        <title>A genome reference for cultivated species of the human gut microbiota.</title>
        <authorList>
            <person name="Zou Y."/>
            <person name="Xue W."/>
            <person name="Luo G."/>
        </authorList>
    </citation>
    <scope>NUCLEOTIDE SEQUENCE [LARGE SCALE GENOMIC DNA]</scope>
    <source>
        <strain evidence="6 7">AM25-33</strain>
    </source>
</reference>
<accession>A0A414NEC0</accession>
<evidence type="ECO:0000313" key="6">
    <source>
        <dbReference type="EMBL" id="RHF38169.1"/>
    </source>
</evidence>
<dbReference type="InterPro" id="IPR000653">
    <property type="entry name" value="DegT/StrS_aminotransferase"/>
</dbReference>
<dbReference type="PANTHER" id="PTHR30244:SF9">
    <property type="entry name" value="PROTEIN RV3402C"/>
    <property type="match status" value="1"/>
</dbReference>
<comment type="similarity">
    <text evidence="2 5">Belongs to the DegT/DnrJ/EryC1 family.</text>
</comment>
<protein>
    <submittedName>
        <fullName evidence="6">DegT/DnrJ/EryC1/StrS family aminotransferase</fullName>
    </submittedName>
</protein>
<sequence>MNDKILVTQSSMPQMAEYFEEIAPLWESHWLTNMGAEHKKLENGLIDYLGIDSVALFCNGHLALECALEAMGLPKGSEVITTPFTFASTVHAIARVGLVPVFADVKPDDYTIDPASIKSLVTPRTSAIVPVHVYGNLCDVDAIQEIADENGLKVVYDAAHAFGVRRGNQSVASFGDASMFSFHATKVFNTIEGGAVCFRDPTLYPLLNQWKNFGITGPEDVEYVGGNAKMNEFCAAMGVCNLRHVDGEIAKRAQVEDAYRESLAGIPGIRMVDPQEGVKPNHAYMPVVFDELVFGATRDGVFQALADNGIGARKYFYPLIPDFACYKAVYSSERVPVARWVSDRVLTLPMYAGLSLSDVERICNVIKGCVR</sequence>